<evidence type="ECO:0000256" key="2">
    <source>
        <dbReference type="ARBA" id="ARBA00022737"/>
    </source>
</evidence>
<dbReference type="SMART" id="SM00320">
    <property type="entry name" value="WD40"/>
    <property type="match status" value="5"/>
</dbReference>
<reference evidence="4" key="1">
    <citation type="journal article" date="2019" name="Sci. Rep.">
        <title>Draft genome of Tanacetum cinerariifolium, the natural source of mosquito coil.</title>
        <authorList>
            <person name="Yamashiro T."/>
            <person name="Shiraishi A."/>
            <person name="Satake H."/>
            <person name="Nakayama K."/>
        </authorList>
    </citation>
    <scope>NUCLEOTIDE SEQUENCE</scope>
</reference>
<dbReference type="InterPro" id="IPR020472">
    <property type="entry name" value="WD40_PAC1"/>
</dbReference>
<dbReference type="InterPro" id="IPR045182">
    <property type="entry name" value="JINGUBANG-like"/>
</dbReference>
<protein>
    <submittedName>
        <fullName evidence="4">Uncharacterized protein</fullName>
    </submittedName>
</protein>
<evidence type="ECO:0000256" key="3">
    <source>
        <dbReference type="PROSITE-ProRule" id="PRU00221"/>
    </source>
</evidence>
<dbReference type="EMBL" id="BKCJ010364494">
    <property type="protein sequence ID" value="GFA07145.1"/>
    <property type="molecule type" value="Genomic_DNA"/>
</dbReference>
<dbReference type="AlphaFoldDB" id="A0A699J441"/>
<evidence type="ECO:0000256" key="1">
    <source>
        <dbReference type="ARBA" id="ARBA00022574"/>
    </source>
</evidence>
<comment type="caution">
    <text evidence="4">The sequence shown here is derived from an EMBL/GenBank/DDBJ whole genome shotgun (WGS) entry which is preliminary data.</text>
</comment>
<dbReference type="InterPro" id="IPR001680">
    <property type="entry name" value="WD40_rpt"/>
</dbReference>
<feature type="repeat" description="WD" evidence="3">
    <location>
        <begin position="73"/>
        <end position="103"/>
    </location>
</feature>
<gene>
    <name evidence="4" type="ORF">Tci_579117</name>
</gene>
<evidence type="ECO:0000313" key="4">
    <source>
        <dbReference type="EMBL" id="GFA07145.1"/>
    </source>
</evidence>
<dbReference type="PROSITE" id="PS50082">
    <property type="entry name" value="WD_REPEATS_2"/>
    <property type="match status" value="3"/>
</dbReference>
<dbReference type="SUPFAM" id="SSF50978">
    <property type="entry name" value="WD40 repeat-like"/>
    <property type="match status" value="1"/>
</dbReference>
<dbReference type="InterPro" id="IPR036322">
    <property type="entry name" value="WD40_repeat_dom_sf"/>
</dbReference>
<accession>A0A699J441</accession>
<dbReference type="PANTHER" id="PTHR22844:SF387">
    <property type="entry name" value="F3I6.5 PROTEIN"/>
    <property type="match status" value="1"/>
</dbReference>
<sequence>MILFAKKVPRHKRLTGIHHNQGRSQVVDSTPYHFDAVSSLALSNDKSLIYSGSWDRTFKVWRSSDFKCLESVTKAHDDAINTIVVSKEGFIYTGSADKKIKVWRNNQRDRKHDLIDTLEHHKSAVNALAYDDNLSVLLSGACSGVMIASERNLSSEGDGGHMVIVGVLLGHRKAILCVKIVGELVCSGSADKTVRLWRRTEGKSYSCIGVLEGHSGPVKCLAVADESAGDDEGKEYMVYSGSLDCEVKVWKVWIPFVLVN</sequence>
<proteinExistence type="predicted"/>
<feature type="repeat" description="WD" evidence="3">
    <location>
        <begin position="168"/>
        <end position="197"/>
    </location>
</feature>
<keyword evidence="1 3" id="KW-0853">WD repeat</keyword>
<keyword evidence="2" id="KW-0677">Repeat</keyword>
<dbReference type="PRINTS" id="PR00320">
    <property type="entry name" value="GPROTEINBRPT"/>
</dbReference>
<name>A0A699J441_TANCI</name>
<feature type="repeat" description="WD" evidence="3">
    <location>
        <begin position="30"/>
        <end position="71"/>
    </location>
</feature>
<organism evidence="4">
    <name type="scientific">Tanacetum cinerariifolium</name>
    <name type="common">Dalmatian daisy</name>
    <name type="synonym">Chrysanthemum cinerariifolium</name>
    <dbReference type="NCBI Taxonomy" id="118510"/>
    <lineage>
        <taxon>Eukaryota</taxon>
        <taxon>Viridiplantae</taxon>
        <taxon>Streptophyta</taxon>
        <taxon>Embryophyta</taxon>
        <taxon>Tracheophyta</taxon>
        <taxon>Spermatophyta</taxon>
        <taxon>Magnoliopsida</taxon>
        <taxon>eudicotyledons</taxon>
        <taxon>Gunneridae</taxon>
        <taxon>Pentapetalae</taxon>
        <taxon>asterids</taxon>
        <taxon>campanulids</taxon>
        <taxon>Asterales</taxon>
        <taxon>Asteraceae</taxon>
        <taxon>Asteroideae</taxon>
        <taxon>Anthemideae</taxon>
        <taxon>Anthemidinae</taxon>
        <taxon>Tanacetum</taxon>
    </lineage>
</organism>
<dbReference type="Pfam" id="PF00400">
    <property type="entry name" value="WD40"/>
    <property type="match status" value="5"/>
</dbReference>
<dbReference type="PROSITE" id="PS50294">
    <property type="entry name" value="WD_REPEATS_REGION"/>
    <property type="match status" value="1"/>
</dbReference>
<dbReference type="PANTHER" id="PTHR22844">
    <property type="entry name" value="F-BOX AND WD40 DOMAIN PROTEIN"/>
    <property type="match status" value="1"/>
</dbReference>
<dbReference type="InterPro" id="IPR015943">
    <property type="entry name" value="WD40/YVTN_repeat-like_dom_sf"/>
</dbReference>
<dbReference type="Gene3D" id="2.130.10.10">
    <property type="entry name" value="YVTN repeat-like/Quinoprotein amine dehydrogenase"/>
    <property type="match status" value="2"/>
</dbReference>